<organism evidence="11 12">
    <name type="scientific">Megamonas hypermegale</name>
    <dbReference type="NCBI Taxonomy" id="158847"/>
    <lineage>
        <taxon>Bacteria</taxon>
        <taxon>Bacillati</taxon>
        <taxon>Bacillota</taxon>
        <taxon>Negativicutes</taxon>
        <taxon>Selenomonadales</taxon>
        <taxon>Selenomonadaceae</taxon>
        <taxon>Megamonas</taxon>
    </lineage>
</organism>
<keyword evidence="6 9" id="KW-0057">Aromatic amino acid biosynthesis</keyword>
<name>A0A378NVI5_9FIRM</name>
<evidence type="ECO:0000256" key="5">
    <source>
        <dbReference type="ARBA" id="ARBA00022822"/>
    </source>
</evidence>
<keyword evidence="5 9" id="KW-0822">Tryptophan biosynthesis</keyword>
<comment type="similarity">
    <text evidence="9 10">Belongs to the TrpA family.</text>
</comment>
<dbReference type="HAMAP" id="MF_00131">
    <property type="entry name" value="Trp_synth_alpha"/>
    <property type="match status" value="1"/>
</dbReference>
<keyword evidence="7 9" id="KW-0456">Lyase</keyword>
<evidence type="ECO:0000256" key="9">
    <source>
        <dbReference type="HAMAP-Rule" id="MF_00131"/>
    </source>
</evidence>
<dbReference type="GO" id="GO:0005829">
    <property type="term" value="C:cytosol"/>
    <property type="evidence" value="ECO:0007669"/>
    <property type="project" value="TreeGrafter"/>
</dbReference>
<evidence type="ECO:0000256" key="10">
    <source>
        <dbReference type="RuleBase" id="RU003662"/>
    </source>
</evidence>
<proteinExistence type="inferred from homology"/>
<dbReference type="FunFam" id="3.20.20.70:FF:000037">
    <property type="entry name" value="Tryptophan synthase alpha chain"/>
    <property type="match status" value="1"/>
</dbReference>
<evidence type="ECO:0000256" key="4">
    <source>
        <dbReference type="ARBA" id="ARBA00022605"/>
    </source>
</evidence>
<dbReference type="PROSITE" id="PS00167">
    <property type="entry name" value="TRP_SYNTHASE_ALPHA"/>
    <property type="match status" value="1"/>
</dbReference>
<keyword evidence="4 9" id="KW-0028">Amino-acid biosynthesis</keyword>
<dbReference type="PANTHER" id="PTHR43406:SF1">
    <property type="entry name" value="TRYPTOPHAN SYNTHASE ALPHA CHAIN, CHLOROPLASTIC"/>
    <property type="match status" value="1"/>
</dbReference>
<comment type="subunit">
    <text evidence="3 9">Tetramer of two alpha and two beta chains.</text>
</comment>
<dbReference type="GO" id="GO:0004834">
    <property type="term" value="F:tryptophan synthase activity"/>
    <property type="evidence" value="ECO:0007669"/>
    <property type="project" value="UniProtKB-UniRule"/>
</dbReference>
<dbReference type="InterPro" id="IPR018204">
    <property type="entry name" value="Trp_synthase_alpha_AS"/>
</dbReference>
<evidence type="ECO:0000256" key="7">
    <source>
        <dbReference type="ARBA" id="ARBA00023239"/>
    </source>
</evidence>
<dbReference type="InterPro" id="IPR013785">
    <property type="entry name" value="Aldolase_TIM"/>
</dbReference>
<dbReference type="SUPFAM" id="SSF51366">
    <property type="entry name" value="Ribulose-phoshate binding barrel"/>
    <property type="match status" value="1"/>
</dbReference>
<dbReference type="PANTHER" id="PTHR43406">
    <property type="entry name" value="TRYPTOPHAN SYNTHASE, ALPHA CHAIN"/>
    <property type="match status" value="1"/>
</dbReference>
<comment type="pathway">
    <text evidence="2 9">Amino-acid biosynthesis; L-tryptophan biosynthesis; L-tryptophan from chorismate: step 5/5.</text>
</comment>
<reference evidence="11 12" key="1">
    <citation type="submission" date="2018-06" db="EMBL/GenBank/DDBJ databases">
        <authorList>
            <consortium name="Pathogen Informatics"/>
            <person name="Doyle S."/>
        </authorList>
    </citation>
    <scope>NUCLEOTIDE SEQUENCE [LARGE SCALE GENOMIC DNA]</scope>
    <source>
        <strain evidence="11 12">NCTC10571</strain>
    </source>
</reference>
<evidence type="ECO:0000256" key="3">
    <source>
        <dbReference type="ARBA" id="ARBA00011270"/>
    </source>
</evidence>
<evidence type="ECO:0000256" key="2">
    <source>
        <dbReference type="ARBA" id="ARBA00004733"/>
    </source>
</evidence>
<dbReference type="RefSeq" id="WP_115152368.1">
    <property type="nucleotide sequence ID" value="NZ_UGPP01000001.1"/>
</dbReference>
<gene>
    <name evidence="9 11" type="primary">trpA</name>
    <name evidence="11" type="ORF">NCTC10571_02553</name>
</gene>
<dbReference type="InterPro" id="IPR002028">
    <property type="entry name" value="Trp_synthase_suA"/>
</dbReference>
<comment type="catalytic activity">
    <reaction evidence="8 9">
        <text>(1S,2R)-1-C-(indol-3-yl)glycerol 3-phosphate + L-serine = D-glyceraldehyde 3-phosphate + L-tryptophan + H2O</text>
        <dbReference type="Rhea" id="RHEA:10532"/>
        <dbReference type="ChEBI" id="CHEBI:15377"/>
        <dbReference type="ChEBI" id="CHEBI:33384"/>
        <dbReference type="ChEBI" id="CHEBI:57912"/>
        <dbReference type="ChEBI" id="CHEBI:58866"/>
        <dbReference type="ChEBI" id="CHEBI:59776"/>
        <dbReference type="EC" id="4.2.1.20"/>
    </reaction>
</comment>
<dbReference type="EC" id="4.2.1.20" evidence="9"/>
<feature type="active site" description="Proton acceptor" evidence="9">
    <location>
        <position position="44"/>
    </location>
</feature>
<evidence type="ECO:0000256" key="8">
    <source>
        <dbReference type="ARBA" id="ARBA00049047"/>
    </source>
</evidence>
<dbReference type="InterPro" id="IPR011060">
    <property type="entry name" value="RibuloseP-bd_barrel"/>
</dbReference>
<evidence type="ECO:0000313" key="12">
    <source>
        <dbReference type="Proteomes" id="UP000255234"/>
    </source>
</evidence>
<dbReference type="Pfam" id="PF00290">
    <property type="entry name" value="Trp_syntA"/>
    <property type="match status" value="1"/>
</dbReference>
<dbReference type="Proteomes" id="UP000255234">
    <property type="component" value="Unassembled WGS sequence"/>
</dbReference>
<dbReference type="STRING" id="1122216.GCA_000423385_00105"/>
<evidence type="ECO:0000256" key="1">
    <source>
        <dbReference type="ARBA" id="ARBA00003365"/>
    </source>
</evidence>
<dbReference type="Gene3D" id="3.20.20.70">
    <property type="entry name" value="Aldolase class I"/>
    <property type="match status" value="1"/>
</dbReference>
<dbReference type="CDD" id="cd04724">
    <property type="entry name" value="Tryptophan_synthase_alpha"/>
    <property type="match status" value="1"/>
</dbReference>
<protein>
    <recommendedName>
        <fullName evidence="9">Tryptophan synthase alpha chain</fullName>
        <ecNumber evidence="9">4.2.1.20</ecNumber>
    </recommendedName>
</protein>
<comment type="function">
    <text evidence="1 9">The alpha subunit is responsible for the aldol cleavage of indoleglycerol phosphate to indole and glyceraldehyde 3-phosphate.</text>
</comment>
<accession>A0A378NVI5</accession>
<evidence type="ECO:0000256" key="6">
    <source>
        <dbReference type="ARBA" id="ARBA00023141"/>
    </source>
</evidence>
<dbReference type="AlphaFoldDB" id="A0A378NVI5"/>
<feature type="active site" description="Proton acceptor" evidence="9">
    <location>
        <position position="55"/>
    </location>
</feature>
<dbReference type="NCBIfam" id="TIGR00262">
    <property type="entry name" value="trpA"/>
    <property type="match status" value="1"/>
</dbReference>
<sequence length="258" mass="28246">MIKIEEAFKNKKAFIPFVLAGYPNLEATEKFIIKMAEAGADLIEIGIPFSDPVAEGTVIQAASKVALSGNMTTNDIFYMAEKLKGKVNIPLVFMTYINPIFVYGKDKFFARCKQCNISGVIVADLPFEEKDEILTQANENDVEVISLIAPTSENRIGMIANEAQGFIYCVSSLGVTGVRKEIKTDIQSIVDTIRKYTDKPVAVGFGISTPQQAYDMAKIADGVIVGSAVIRIIDKYGKEATPYLVDYVKSMKEAISKA</sequence>
<dbReference type="UniPathway" id="UPA00035">
    <property type="reaction ID" value="UER00044"/>
</dbReference>
<dbReference type="EMBL" id="UGPP01000001">
    <property type="protein sequence ID" value="STY72360.1"/>
    <property type="molecule type" value="Genomic_DNA"/>
</dbReference>
<evidence type="ECO:0000313" key="11">
    <source>
        <dbReference type="EMBL" id="STY72360.1"/>
    </source>
</evidence>